<feature type="transmembrane region" description="Helical" evidence="11">
    <location>
        <begin position="49"/>
        <end position="74"/>
    </location>
</feature>
<evidence type="ECO:0000256" key="2">
    <source>
        <dbReference type="ARBA" id="ARBA00010663"/>
    </source>
</evidence>
<feature type="transmembrane region" description="Helical" evidence="11">
    <location>
        <begin position="144"/>
        <end position="168"/>
    </location>
</feature>
<keyword evidence="8 9" id="KW-0807">Transducer</keyword>
<protein>
    <recommendedName>
        <fullName evidence="12">G-protein coupled receptors family 1 profile domain-containing protein</fullName>
    </recommendedName>
</protein>
<evidence type="ECO:0000256" key="7">
    <source>
        <dbReference type="ARBA" id="ARBA00023170"/>
    </source>
</evidence>
<sequence length="259" mass="29143">GDRTSRNVTSVFLVSLAIADLLLLVICAPLDVAHYFVMQWDSAGTVCKLAAYAETVSAFASVFNLLAVTLERFVVIVYPIRSRSLCTMSNCKKLVIAVWTASLILALPVFLTKSTVKFTFTNYEDTLTIFLCKDSSDWRGFAVAIYRFITLFALPSVIMITCYAWVIVELWISTKTMDELTNYNDKPSSVSRDLSRSDSRDTISQDPRIQDTIDRSMSQGPVKSARQQVIKMLILVVILFLVCWGPRLMMEIVLKCCLQ</sequence>
<feature type="non-terminal residue" evidence="13">
    <location>
        <position position="1"/>
    </location>
</feature>
<dbReference type="PANTHER" id="PTHR24243:SF233">
    <property type="entry name" value="THYROTROPIN-RELEASING HORMONE RECEPTOR"/>
    <property type="match status" value="1"/>
</dbReference>
<keyword evidence="3 9" id="KW-0812">Transmembrane</keyword>
<evidence type="ECO:0000313" key="13">
    <source>
        <dbReference type="EMBL" id="CAL1271043.1"/>
    </source>
</evidence>
<evidence type="ECO:0000256" key="3">
    <source>
        <dbReference type="ARBA" id="ARBA00022692"/>
    </source>
</evidence>
<comment type="similarity">
    <text evidence="2 9">Belongs to the G-protein coupled receptor 1 family.</text>
</comment>
<evidence type="ECO:0000256" key="9">
    <source>
        <dbReference type="RuleBase" id="RU000688"/>
    </source>
</evidence>
<evidence type="ECO:0000313" key="14">
    <source>
        <dbReference type="Proteomes" id="UP001497382"/>
    </source>
</evidence>
<evidence type="ECO:0000256" key="6">
    <source>
        <dbReference type="ARBA" id="ARBA00023136"/>
    </source>
</evidence>
<comment type="caution">
    <text evidence="13">The sequence shown here is derived from an EMBL/GenBank/DDBJ whole genome shotgun (WGS) entry which is preliminary data.</text>
</comment>
<dbReference type="Pfam" id="PF00001">
    <property type="entry name" value="7tm_1"/>
    <property type="match status" value="1"/>
</dbReference>
<keyword evidence="4 11" id="KW-1133">Transmembrane helix</keyword>
<evidence type="ECO:0000256" key="10">
    <source>
        <dbReference type="SAM" id="MobiDB-lite"/>
    </source>
</evidence>
<evidence type="ECO:0000259" key="12">
    <source>
        <dbReference type="PROSITE" id="PS50262"/>
    </source>
</evidence>
<dbReference type="GO" id="GO:0004930">
    <property type="term" value="F:G protein-coupled receptor activity"/>
    <property type="evidence" value="ECO:0007669"/>
    <property type="project" value="UniProtKB-KW"/>
</dbReference>
<evidence type="ECO:0000256" key="8">
    <source>
        <dbReference type="ARBA" id="ARBA00023224"/>
    </source>
</evidence>
<keyword evidence="6 11" id="KW-0472">Membrane</keyword>
<feature type="transmembrane region" description="Helical" evidence="11">
    <location>
        <begin position="229"/>
        <end position="249"/>
    </location>
</feature>
<gene>
    <name evidence="13" type="ORF">LARSCL_LOCUS5624</name>
</gene>
<feature type="region of interest" description="Disordered" evidence="10">
    <location>
        <begin position="185"/>
        <end position="204"/>
    </location>
</feature>
<dbReference type="InterPro" id="IPR017452">
    <property type="entry name" value="GPCR_Rhodpsn_7TM"/>
</dbReference>
<evidence type="ECO:0000256" key="11">
    <source>
        <dbReference type="SAM" id="Phobius"/>
    </source>
</evidence>
<dbReference type="PROSITE" id="PS00237">
    <property type="entry name" value="G_PROTEIN_RECEP_F1_1"/>
    <property type="match status" value="1"/>
</dbReference>
<evidence type="ECO:0000256" key="5">
    <source>
        <dbReference type="ARBA" id="ARBA00023040"/>
    </source>
</evidence>
<dbReference type="GO" id="GO:0005886">
    <property type="term" value="C:plasma membrane"/>
    <property type="evidence" value="ECO:0007669"/>
    <property type="project" value="TreeGrafter"/>
</dbReference>
<dbReference type="PROSITE" id="PS50262">
    <property type="entry name" value="G_PROTEIN_RECEP_F1_2"/>
    <property type="match status" value="1"/>
</dbReference>
<dbReference type="EMBL" id="CAXIEN010000052">
    <property type="protein sequence ID" value="CAL1271043.1"/>
    <property type="molecule type" value="Genomic_DNA"/>
</dbReference>
<dbReference type="PANTHER" id="PTHR24243">
    <property type="entry name" value="G-PROTEIN COUPLED RECEPTOR"/>
    <property type="match status" value="1"/>
</dbReference>
<accession>A0AAV1ZKZ3</accession>
<dbReference type="InterPro" id="IPR000276">
    <property type="entry name" value="GPCR_Rhodpsn"/>
</dbReference>
<comment type="subcellular location">
    <subcellularLocation>
        <location evidence="1">Membrane</location>
        <topology evidence="1">Multi-pass membrane protein</topology>
    </subcellularLocation>
</comment>
<reference evidence="13 14" key="1">
    <citation type="submission" date="2024-04" db="EMBL/GenBank/DDBJ databases">
        <authorList>
            <person name="Rising A."/>
            <person name="Reimegard J."/>
            <person name="Sonavane S."/>
            <person name="Akerstrom W."/>
            <person name="Nylinder S."/>
            <person name="Hedman E."/>
            <person name="Kallberg Y."/>
        </authorList>
    </citation>
    <scope>NUCLEOTIDE SEQUENCE [LARGE SCALE GENOMIC DNA]</scope>
</reference>
<proteinExistence type="inferred from homology"/>
<name>A0AAV1ZKZ3_9ARAC</name>
<feature type="compositionally biased region" description="Basic and acidic residues" evidence="10">
    <location>
        <begin position="193"/>
        <end position="204"/>
    </location>
</feature>
<dbReference type="SUPFAM" id="SSF81321">
    <property type="entry name" value="Family A G protein-coupled receptor-like"/>
    <property type="match status" value="1"/>
</dbReference>
<feature type="domain" description="G-protein coupled receptors family 1 profile" evidence="12">
    <location>
        <begin position="1"/>
        <end position="259"/>
    </location>
</feature>
<feature type="transmembrane region" description="Helical" evidence="11">
    <location>
        <begin position="94"/>
        <end position="111"/>
    </location>
</feature>
<dbReference type="Proteomes" id="UP001497382">
    <property type="component" value="Unassembled WGS sequence"/>
</dbReference>
<organism evidence="13 14">
    <name type="scientific">Larinioides sclopetarius</name>
    <dbReference type="NCBI Taxonomy" id="280406"/>
    <lineage>
        <taxon>Eukaryota</taxon>
        <taxon>Metazoa</taxon>
        <taxon>Ecdysozoa</taxon>
        <taxon>Arthropoda</taxon>
        <taxon>Chelicerata</taxon>
        <taxon>Arachnida</taxon>
        <taxon>Araneae</taxon>
        <taxon>Araneomorphae</taxon>
        <taxon>Entelegynae</taxon>
        <taxon>Araneoidea</taxon>
        <taxon>Araneidae</taxon>
        <taxon>Larinioides</taxon>
    </lineage>
</organism>
<dbReference type="Gene3D" id="1.20.1070.10">
    <property type="entry name" value="Rhodopsin 7-helix transmembrane proteins"/>
    <property type="match status" value="1"/>
</dbReference>
<keyword evidence="14" id="KW-1185">Reference proteome</keyword>
<keyword evidence="7 9" id="KW-0675">Receptor</keyword>
<evidence type="ECO:0000256" key="1">
    <source>
        <dbReference type="ARBA" id="ARBA00004141"/>
    </source>
</evidence>
<dbReference type="AlphaFoldDB" id="A0AAV1ZKZ3"/>
<feature type="transmembrane region" description="Helical" evidence="11">
    <location>
        <begin position="12"/>
        <end position="37"/>
    </location>
</feature>
<dbReference type="PRINTS" id="PR00237">
    <property type="entry name" value="GPCRRHODOPSN"/>
</dbReference>
<evidence type="ECO:0000256" key="4">
    <source>
        <dbReference type="ARBA" id="ARBA00022989"/>
    </source>
</evidence>
<keyword evidence="5 9" id="KW-0297">G-protein coupled receptor</keyword>
<feature type="non-terminal residue" evidence="13">
    <location>
        <position position="259"/>
    </location>
</feature>